<comment type="subcellular location">
    <subcellularLocation>
        <location evidence="1">Cell projection</location>
        <location evidence="1">Cilium</location>
        <location evidence="1">Flagellum</location>
    </subcellularLocation>
</comment>
<dbReference type="PANTHER" id="PTHR46437:SF1">
    <property type="entry name" value="MORN REPEAT-CONTAINING PROTEIN 5"/>
    <property type="match status" value="1"/>
</dbReference>
<evidence type="ECO:0000256" key="2">
    <source>
        <dbReference type="ARBA" id="ARBA00022846"/>
    </source>
</evidence>
<dbReference type="GeneID" id="111595657"/>
<evidence type="ECO:0000313" key="6">
    <source>
        <dbReference type="RefSeq" id="XP_023165248.1"/>
    </source>
</evidence>
<dbReference type="PANTHER" id="PTHR46437">
    <property type="entry name" value="MORN REPEAT-CONTAINING PROTEIN 5"/>
    <property type="match status" value="1"/>
</dbReference>
<dbReference type="OMA" id="VEDMWFS"/>
<accession>A0A6J1LG85</accession>
<dbReference type="AlphaFoldDB" id="A0A6J1LG85"/>
<dbReference type="GO" id="GO:0031514">
    <property type="term" value="C:motile cilium"/>
    <property type="evidence" value="ECO:0007669"/>
    <property type="project" value="UniProtKB-SubCell"/>
</dbReference>
<keyword evidence="4" id="KW-0966">Cell projection</keyword>
<evidence type="ECO:0000256" key="1">
    <source>
        <dbReference type="ARBA" id="ARBA00004230"/>
    </source>
</evidence>
<dbReference type="KEGG" id="dhe:111595657"/>
<proteinExistence type="predicted"/>
<evidence type="ECO:0000256" key="4">
    <source>
        <dbReference type="ARBA" id="ARBA00023273"/>
    </source>
</evidence>
<protein>
    <submittedName>
        <fullName evidence="6">Uncharacterized protein LOC111595657</fullName>
    </submittedName>
</protein>
<keyword evidence="3" id="KW-0969">Cilium</keyword>
<evidence type="ECO:0000256" key="3">
    <source>
        <dbReference type="ARBA" id="ARBA00023069"/>
    </source>
</evidence>
<dbReference type="Proteomes" id="UP000504633">
    <property type="component" value="Unplaced"/>
</dbReference>
<dbReference type="OrthoDB" id="300500at2759"/>
<dbReference type="Gene3D" id="2.20.110.10">
    <property type="entry name" value="Histone H3 K4-specific methyltransferase SET7/9 N-terminal domain"/>
    <property type="match status" value="1"/>
</dbReference>
<organism evidence="5 6">
    <name type="scientific">Drosophila hydei</name>
    <name type="common">Fruit fly</name>
    <dbReference type="NCBI Taxonomy" id="7224"/>
    <lineage>
        <taxon>Eukaryota</taxon>
        <taxon>Metazoa</taxon>
        <taxon>Ecdysozoa</taxon>
        <taxon>Arthropoda</taxon>
        <taxon>Hexapoda</taxon>
        <taxon>Insecta</taxon>
        <taxon>Pterygota</taxon>
        <taxon>Neoptera</taxon>
        <taxon>Endopterygota</taxon>
        <taxon>Diptera</taxon>
        <taxon>Brachycera</taxon>
        <taxon>Muscomorpha</taxon>
        <taxon>Ephydroidea</taxon>
        <taxon>Drosophilidae</taxon>
        <taxon>Drosophila</taxon>
    </lineage>
</organism>
<dbReference type="RefSeq" id="XP_023165248.1">
    <property type="nucleotide sequence ID" value="XM_023309480.2"/>
</dbReference>
<evidence type="ECO:0000313" key="5">
    <source>
        <dbReference type="Proteomes" id="UP000504633"/>
    </source>
</evidence>
<gene>
    <name evidence="6" type="primary">LOC111595657</name>
</gene>
<dbReference type="SUPFAM" id="SSF82185">
    <property type="entry name" value="Histone H3 K4-specific methyltransferase SET7/9 N-terminal domain"/>
    <property type="match status" value="1"/>
</dbReference>
<dbReference type="InterPro" id="IPR042814">
    <property type="entry name" value="Morn5"/>
</dbReference>
<keyword evidence="5" id="KW-1185">Reference proteome</keyword>
<name>A0A6J1LG85_DROHY</name>
<reference evidence="6" key="1">
    <citation type="submission" date="2025-08" db="UniProtKB">
        <authorList>
            <consortium name="RefSeq"/>
        </authorList>
    </citation>
    <scope>IDENTIFICATION</scope>
    <source>
        <strain evidence="6">15085-1641.00</strain>
        <tissue evidence="6">Whole body</tissue>
    </source>
</reference>
<keyword evidence="2" id="KW-0282">Flagellum</keyword>
<sequence>MKFTNTHKNNIYEQTRNANEINSRMAGDASDISSMRFITGSSFEGSWNDSVQMMDGFGSYRYPDGSEYRGRFMCGKFHGFGHLKLAAPYRFTIKGEFQRGKLVSVEDMWFSDGLHVKGKFEKDQFLSSDWDYLTPEDRRYQAERFYGQQPVGPTAYLTKSLPPRRVPAKCFDTEEGLYNASSGWLFDRLPPFRKAIYLGCPQEKEWIMRHCRTERLAQITEPSPSFCRKIIKNNLSTESVQVKDIAIYAPNHEINRKRYFPNVCHEKEPVDTDKPRYQRPAFQATNKTELCLQDRLSKEQEKAKQYEDKWIKSRISGKMRPMPRDRVWTSSSELRGGDSGVSCTISKSKSDTKLKTKVMDFYESAMAMIGLKKSESLYVVQSNMKRSASFVDINRSMFEI</sequence>